<name>A0A9E8N8Y2_9BACT</name>
<proteinExistence type="predicted"/>
<feature type="region of interest" description="Disordered" evidence="1">
    <location>
        <begin position="1"/>
        <end position="24"/>
    </location>
</feature>
<dbReference type="NCBIfam" id="TIGR04477">
    <property type="entry name" value="sorted_by_XrtN"/>
    <property type="match status" value="1"/>
</dbReference>
<dbReference type="AlphaFoldDB" id="A0A9E8N8Y2"/>
<keyword evidence="2" id="KW-0472">Membrane</keyword>
<protein>
    <submittedName>
        <fullName evidence="4">XrtN system VIT domain-containing protein</fullName>
    </submittedName>
</protein>
<evidence type="ECO:0000256" key="1">
    <source>
        <dbReference type="SAM" id="MobiDB-lite"/>
    </source>
</evidence>
<keyword evidence="2" id="KW-1133">Transmembrane helix</keyword>
<accession>A0A9E8N8Y2</accession>
<feature type="transmembrane region" description="Helical" evidence="2">
    <location>
        <begin position="133"/>
        <end position="150"/>
    </location>
</feature>
<gene>
    <name evidence="4" type="ORF">ON006_20840</name>
</gene>
<dbReference type="InterPro" id="IPR031005">
    <property type="entry name" value="Sorted_by_XrtN"/>
</dbReference>
<dbReference type="Pfam" id="PF08487">
    <property type="entry name" value="VIT"/>
    <property type="match status" value="1"/>
</dbReference>
<keyword evidence="5" id="KW-1185">Reference proteome</keyword>
<keyword evidence="2" id="KW-0812">Transmembrane</keyword>
<reference evidence="4" key="1">
    <citation type="submission" date="2022-11" db="EMBL/GenBank/DDBJ databases">
        <title>Dyadobacter pollutisoli sp. nov., isolated from plastic dumped soil.</title>
        <authorList>
            <person name="Kim J.M."/>
            <person name="Kim K.R."/>
            <person name="Lee J.K."/>
            <person name="Hao L."/>
            <person name="Jeon C.O."/>
        </authorList>
    </citation>
    <scope>NUCLEOTIDE SEQUENCE</scope>
    <source>
        <strain evidence="4">U1</strain>
    </source>
</reference>
<sequence>MKTLLQSTEADPAADHHSSNYPGSPAEARKPFAMDTDYLIGLICLALSFGLFIVSTKTSNTSGPLSETSFLFCYMIAIFYTLRMSTRGETWLSFWKAKNKTYQPHRLLLWLIWLVSCFSFNIPMPIFNESAPWLSVAIVVSAGVCILFNWEESLPRVFKKILFLFFGISAVLWTYYAVYLSWIYPASIFGLIILGFSIHSFIPLFLCITHFRILFQRWEMYKAPILAGILLPMLFAAGYVVQWRLISKKIQTITNSVATQDRDDFPAWVQIGQKIDDNWITRQVIANYLAYQMPRKDPSFVPETLNLGSSVRHDPLVLIAALFAKKTDLSQSERVKLLEVLYDARHYTQERLWSGDNLRTENVVTQIRIYPDFRTAYTEKTLSIGNHSRSRWRQEEALYTFYLPEGSVVSSLSLWINGREEKGYLTTQTKADSAYKTIVGVESRDPSVIHWQEGNAVKVRVFPCTSSERRKFKIGITSPLQLNGNRLTYENIYFKGPASDGASEGIRLDFAKNVSGLKIPFEMEESGANQMTLNRTYIPSWDLSFDAIPLSDKGFIFNSKTYQIKPFREISEPFSARKIYLDINNAWTKTEFDSVFNMVKDRAVFVYDNGMIQLSTENKNAIFDRLSSWNYSLFPVHAVRRDNNALLITKETSISPNVKDLQQSPFGDALRKDSLTTPLKTFNIGNELSPYFKTLHELRIVRCEKADIRQVGEMLTRNQFPADQERDASHHLVRIDNAKMTISESTDSLPTGAPDHIARLYAYNHMMQQIGTKYLSKEYLKDSAATSGLLKEAEQANIVTPISSLIVLETAQDYQRFDIQKSKNSLDNATLKNSGAVPEPHEWALIIIFALLVSYYTFRNYVRL</sequence>
<feature type="transmembrane region" description="Helical" evidence="2">
    <location>
        <begin position="223"/>
        <end position="241"/>
    </location>
</feature>
<organism evidence="4 5">
    <name type="scientific">Dyadobacter pollutisoli</name>
    <dbReference type="NCBI Taxonomy" id="2910158"/>
    <lineage>
        <taxon>Bacteria</taxon>
        <taxon>Pseudomonadati</taxon>
        <taxon>Bacteroidota</taxon>
        <taxon>Cytophagia</taxon>
        <taxon>Cytophagales</taxon>
        <taxon>Spirosomataceae</taxon>
        <taxon>Dyadobacter</taxon>
    </lineage>
</organism>
<dbReference type="InterPro" id="IPR013694">
    <property type="entry name" value="VIT"/>
</dbReference>
<evidence type="ECO:0000313" key="4">
    <source>
        <dbReference type="EMBL" id="WAC10196.1"/>
    </source>
</evidence>
<dbReference type="Proteomes" id="UP001164653">
    <property type="component" value="Chromosome"/>
</dbReference>
<dbReference type="EMBL" id="CP112998">
    <property type="protein sequence ID" value="WAC10196.1"/>
    <property type="molecule type" value="Genomic_DNA"/>
</dbReference>
<feature type="transmembrane region" description="Helical" evidence="2">
    <location>
        <begin position="68"/>
        <end position="86"/>
    </location>
</feature>
<feature type="transmembrane region" description="Helical" evidence="2">
    <location>
        <begin position="843"/>
        <end position="862"/>
    </location>
</feature>
<dbReference type="PROSITE" id="PS51468">
    <property type="entry name" value="VIT"/>
    <property type="match status" value="1"/>
</dbReference>
<feature type="transmembrane region" description="Helical" evidence="2">
    <location>
        <begin position="107"/>
        <end position="127"/>
    </location>
</feature>
<evidence type="ECO:0000259" key="3">
    <source>
        <dbReference type="PROSITE" id="PS51468"/>
    </source>
</evidence>
<dbReference type="KEGG" id="dpf:ON006_20840"/>
<dbReference type="RefSeq" id="WP_244823788.1">
    <property type="nucleotide sequence ID" value="NZ_CP112998.1"/>
</dbReference>
<feature type="transmembrane region" description="Helical" evidence="2">
    <location>
        <begin position="188"/>
        <end position="211"/>
    </location>
</feature>
<feature type="domain" description="VIT" evidence="3">
    <location>
        <begin position="346"/>
        <end position="478"/>
    </location>
</feature>
<feature type="transmembrane region" description="Helical" evidence="2">
    <location>
        <begin position="38"/>
        <end position="56"/>
    </location>
</feature>
<feature type="transmembrane region" description="Helical" evidence="2">
    <location>
        <begin position="162"/>
        <end position="182"/>
    </location>
</feature>
<evidence type="ECO:0000256" key="2">
    <source>
        <dbReference type="SAM" id="Phobius"/>
    </source>
</evidence>
<evidence type="ECO:0000313" key="5">
    <source>
        <dbReference type="Proteomes" id="UP001164653"/>
    </source>
</evidence>